<dbReference type="PANTHER" id="PTHR31310">
    <property type="match status" value="1"/>
</dbReference>
<feature type="domain" description="Inositolphosphotransferase Aur1/Ipt1" evidence="6">
    <location>
        <begin position="140"/>
        <end position="309"/>
    </location>
</feature>
<feature type="transmembrane region" description="Helical" evidence="5">
    <location>
        <begin position="244"/>
        <end position="263"/>
    </location>
</feature>
<feature type="transmembrane region" description="Helical" evidence="5">
    <location>
        <begin position="175"/>
        <end position="196"/>
    </location>
</feature>
<dbReference type="InterPro" id="IPR052185">
    <property type="entry name" value="IPC_Synthase-Related"/>
</dbReference>
<keyword evidence="3 5" id="KW-1133">Transmembrane helix</keyword>
<evidence type="ECO:0000313" key="8">
    <source>
        <dbReference type="Proteomes" id="UP000772618"/>
    </source>
</evidence>
<dbReference type="InterPro" id="IPR026841">
    <property type="entry name" value="Aur1/Ipt1"/>
</dbReference>
<accession>A0ABS5VUP5</accession>
<keyword evidence="8" id="KW-1185">Reference proteome</keyword>
<dbReference type="Proteomes" id="UP000772618">
    <property type="component" value="Unassembled WGS sequence"/>
</dbReference>
<evidence type="ECO:0000256" key="2">
    <source>
        <dbReference type="ARBA" id="ARBA00022692"/>
    </source>
</evidence>
<evidence type="ECO:0000259" key="6">
    <source>
        <dbReference type="Pfam" id="PF14378"/>
    </source>
</evidence>
<proteinExistence type="predicted"/>
<dbReference type="EMBL" id="JAHESD010000032">
    <property type="protein sequence ID" value="MBT1704479.1"/>
    <property type="molecule type" value="Genomic_DNA"/>
</dbReference>
<organism evidence="7 8">
    <name type="scientific">Chryseosolibacter indicus</name>
    <dbReference type="NCBI Taxonomy" id="2782351"/>
    <lineage>
        <taxon>Bacteria</taxon>
        <taxon>Pseudomonadati</taxon>
        <taxon>Bacteroidota</taxon>
        <taxon>Cytophagia</taxon>
        <taxon>Cytophagales</taxon>
        <taxon>Chryseotaleaceae</taxon>
        <taxon>Chryseosolibacter</taxon>
    </lineage>
</organism>
<evidence type="ECO:0000256" key="1">
    <source>
        <dbReference type="ARBA" id="ARBA00004141"/>
    </source>
</evidence>
<evidence type="ECO:0000256" key="5">
    <source>
        <dbReference type="SAM" id="Phobius"/>
    </source>
</evidence>
<comment type="subcellular location">
    <subcellularLocation>
        <location evidence="1">Membrane</location>
        <topology evidence="1">Multi-pass membrane protein</topology>
    </subcellularLocation>
</comment>
<reference evidence="7 8" key="1">
    <citation type="submission" date="2021-05" db="EMBL/GenBank/DDBJ databases">
        <title>A Polyphasic approach of four new species of the genus Ohtaekwangia: Ohtaekwangia histidinii sp. nov., Ohtaekwangia cretensis sp. nov., Ohtaekwangia indiensis sp. nov., Ohtaekwangia reichenbachii sp. nov. from diverse environment.</title>
        <authorList>
            <person name="Octaviana S."/>
        </authorList>
    </citation>
    <scope>NUCLEOTIDE SEQUENCE [LARGE SCALE GENOMIC DNA]</scope>
    <source>
        <strain evidence="7 8">PWU20</strain>
    </source>
</reference>
<dbReference type="PANTHER" id="PTHR31310:SF7">
    <property type="entry name" value="PA-PHOSPHATASE RELATED-FAMILY PROTEIN DDB_G0268928"/>
    <property type="match status" value="1"/>
</dbReference>
<feature type="transmembrane region" description="Helical" evidence="5">
    <location>
        <begin position="294"/>
        <end position="315"/>
    </location>
</feature>
<feature type="transmembrane region" description="Helical" evidence="5">
    <location>
        <begin position="33"/>
        <end position="55"/>
    </location>
</feature>
<feature type="transmembrane region" description="Helical" evidence="5">
    <location>
        <begin position="62"/>
        <end position="94"/>
    </location>
</feature>
<feature type="transmembrane region" description="Helical" evidence="5">
    <location>
        <begin position="270"/>
        <end position="288"/>
    </location>
</feature>
<evidence type="ECO:0000313" key="7">
    <source>
        <dbReference type="EMBL" id="MBT1704479.1"/>
    </source>
</evidence>
<name>A0ABS5VUP5_9BACT</name>
<evidence type="ECO:0000256" key="4">
    <source>
        <dbReference type="ARBA" id="ARBA00023136"/>
    </source>
</evidence>
<evidence type="ECO:0000256" key="3">
    <source>
        <dbReference type="ARBA" id="ARBA00022989"/>
    </source>
</evidence>
<gene>
    <name evidence="7" type="ORF">KK060_14385</name>
</gene>
<keyword evidence="4 5" id="KW-0472">Membrane</keyword>
<feature type="transmembrane region" description="Helical" evidence="5">
    <location>
        <begin position="144"/>
        <end position="168"/>
    </location>
</feature>
<comment type="caution">
    <text evidence="7">The sequence shown here is derived from an EMBL/GenBank/DDBJ whole genome shotgun (WGS) entry which is preliminary data.</text>
</comment>
<sequence length="333" mass="38080">MGLVLHFGILFLNLTLKNNLNYPATSLAGSRTTWREFVVAALISGGYLLLSFLLIGFKTDQLFLVTIFSALYLASTGTRKFIIGFSIFIVYWIIFDYMKAFPNYAFNDVHIKSLYDMELRWFGIMYEGKLVTPNEYFLANNSTWVDIMCGLFYLCWVPVPLAFAAFLYFKNRSEFIKFSLTFLFVNILGFIVYYLYPAAPPWYIQLHGVDFYAHTPGNTAGLIRFDAFFDVQIFQALYAKSSNVFAAMPSLHSSYPLIVTFYGIKNKLGWVNIIFITVSIGIWFAAVYTSHHYILDVLAGVVIALVGILSFLTLVKRNGEFRNFISYYAKSIS</sequence>
<dbReference type="Pfam" id="PF14378">
    <property type="entry name" value="PAP2_3"/>
    <property type="match status" value="1"/>
</dbReference>
<dbReference type="CDD" id="cd03386">
    <property type="entry name" value="PAP2_Aur1_like"/>
    <property type="match status" value="1"/>
</dbReference>
<protein>
    <submittedName>
        <fullName evidence="7">Phosphatase PAP2 family protein</fullName>
    </submittedName>
</protein>
<keyword evidence="2 5" id="KW-0812">Transmembrane</keyword>